<dbReference type="AlphaFoldDB" id="A0A8H5FH83"/>
<dbReference type="Proteomes" id="UP000541558">
    <property type="component" value="Unassembled WGS sequence"/>
</dbReference>
<sequence length="519" mass="58090">MTSIFGPPGTHQYVPSWPPPAPVGYLSRKALPIKRNDAEPLTREDVQYDLLKYIFDDDKAVFTNPHSSKGKKVTFSTLYTFAIYHSSKCSKVLRDKMSETPEFASELAKISLLTNVGRINTTMAFFPEMKTALRTYHPVPSLQKTDGNAQDAPRIKNCLKAALLPSESKGVPPATPEEILEKRKAGLRPPTSVVNLVFVLATHCAGLATIHFDGTFNFLDLFLPGKGLASQGRAQIFLWLVYHYLEASDDGENPFADEFAKNNPGKAPSLRTLSAEEQGKENVDTPEEIQWGRIMSARRNTFLQQLVTSIEQEKKTGRNTQPLFISVTPETGVGRRSQRHVYDTPSEETSFLFYVPKNGPNPLNAPAAPPRAEEQEPQEEPEPEVGMQPEPDPEPEPEPVRVRVRERKGAQEQPQPQPRSAHHERPPLHPSMFRRDQPFTQAPQPRHRGRSMLEHAWIVATTTDPLEDSDDDMDGQHVLQDYGRRLKVLTELGRQVPPHGSAEGTDNDTTQIMGQIPLP</sequence>
<dbReference type="PANTHER" id="PTHR37287">
    <property type="entry name" value="INO EIGHTY SUBUNIT 1"/>
    <property type="match status" value="1"/>
</dbReference>
<evidence type="ECO:0000256" key="1">
    <source>
        <dbReference type="SAM" id="MobiDB-lite"/>
    </source>
</evidence>
<protein>
    <recommendedName>
        <fullName evidence="4">Ino eighty subunit 1</fullName>
    </recommendedName>
</protein>
<evidence type="ECO:0008006" key="4">
    <source>
        <dbReference type="Google" id="ProtNLM"/>
    </source>
</evidence>
<name>A0A8H5FH83_9AGAR</name>
<comment type="caution">
    <text evidence="2">The sequence shown here is derived from an EMBL/GenBank/DDBJ whole genome shotgun (WGS) entry which is preliminary data.</text>
</comment>
<keyword evidence="3" id="KW-1185">Reference proteome</keyword>
<reference evidence="2 3" key="1">
    <citation type="journal article" date="2020" name="ISME J.">
        <title>Uncovering the hidden diversity of litter-decomposition mechanisms in mushroom-forming fungi.</title>
        <authorList>
            <person name="Floudas D."/>
            <person name="Bentzer J."/>
            <person name="Ahren D."/>
            <person name="Johansson T."/>
            <person name="Persson P."/>
            <person name="Tunlid A."/>
        </authorList>
    </citation>
    <scope>NUCLEOTIDE SEQUENCE [LARGE SCALE GENOMIC DNA]</scope>
    <source>
        <strain evidence="2 3">CBS 175.51</strain>
    </source>
</reference>
<gene>
    <name evidence="2" type="ORF">D9611_003358</name>
</gene>
<feature type="compositionally biased region" description="Basic and acidic residues" evidence="1">
    <location>
        <begin position="421"/>
        <end position="437"/>
    </location>
</feature>
<evidence type="ECO:0000313" key="2">
    <source>
        <dbReference type="EMBL" id="KAF5337135.1"/>
    </source>
</evidence>
<dbReference type="EMBL" id="JAACJK010000057">
    <property type="protein sequence ID" value="KAF5337135.1"/>
    <property type="molecule type" value="Genomic_DNA"/>
</dbReference>
<organism evidence="2 3">
    <name type="scientific">Ephemerocybe angulata</name>
    <dbReference type="NCBI Taxonomy" id="980116"/>
    <lineage>
        <taxon>Eukaryota</taxon>
        <taxon>Fungi</taxon>
        <taxon>Dikarya</taxon>
        <taxon>Basidiomycota</taxon>
        <taxon>Agaricomycotina</taxon>
        <taxon>Agaricomycetes</taxon>
        <taxon>Agaricomycetidae</taxon>
        <taxon>Agaricales</taxon>
        <taxon>Agaricineae</taxon>
        <taxon>Psathyrellaceae</taxon>
        <taxon>Ephemerocybe</taxon>
    </lineage>
</organism>
<proteinExistence type="predicted"/>
<dbReference type="InterPro" id="IPR038014">
    <property type="entry name" value="Ies1"/>
</dbReference>
<dbReference type="OrthoDB" id="5413003at2759"/>
<accession>A0A8H5FH83</accession>
<dbReference type="GO" id="GO:0031011">
    <property type="term" value="C:Ino80 complex"/>
    <property type="evidence" value="ECO:0007669"/>
    <property type="project" value="InterPro"/>
</dbReference>
<feature type="compositionally biased region" description="Basic and acidic residues" evidence="1">
    <location>
        <begin position="398"/>
        <end position="410"/>
    </location>
</feature>
<feature type="region of interest" description="Disordered" evidence="1">
    <location>
        <begin position="352"/>
        <end position="453"/>
    </location>
</feature>
<dbReference type="PANTHER" id="PTHR37287:SF1">
    <property type="entry name" value="INO EIGHTY SUBUNIT 1"/>
    <property type="match status" value="1"/>
</dbReference>
<evidence type="ECO:0000313" key="3">
    <source>
        <dbReference type="Proteomes" id="UP000541558"/>
    </source>
</evidence>
<feature type="region of interest" description="Disordered" evidence="1">
    <location>
        <begin position="494"/>
        <end position="519"/>
    </location>
</feature>